<dbReference type="PANTHER" id="PTHR46376:SF1">
    <property type="entry name" value="LEUCINE-ZIPPER-LIKE TRANSCRIPTIONAL REGULATOR 1"/>
    <property type="match status" value="1"/>
</dbReference>
<dbReference type="InterPro" id="IPR015915">
    <property type="entry name" value="Kelch-typ_b-propeller"/>
</dbReference>
<proteinExistence type="predicted"/>
<dbReference type="Gene3D" id="2.120.10.80">
    <property type="entry name" value="Kelch-type beta propeller"/>
    <property type="match status" value="2"/>
</dbReference>
<evidence type="ECO:0000256" key="2">
    <source>
        <dbReference type="ARBA" id="ARBA00022737"/>
    </source>
</evidence>
<accession>A0AAD1WGG3</accession>
<evidence type="ECO:0000313" key="4">
    <source>
        <dbReference type="Proteomes" id="UP001295444"/>
    </source>
</evidence>
<dbReference type="PANTHER" id="PTHR46376">
    <property type="entry name" value="LEUCINE-ZIPPER-LIKE TRANSCRIPTIONAL REGULATOR 1"/>
    <property type="match status" value="1"/>
</dbReference>
<dbReference type="Proteomes" id="UP001295444">
    <property type="component" value="Chromosome 07"/>
</dbReference>
<keyword evidence="4" id="KW-1185">Reference proteome</keyword>
<keyword evidence="1" id="KW-0880">Kelch repeat</keyword>
<evidence type="ECO:0000256" key="1">
    <source>
        <dbReference type="ARBA" id="ARBA00022441"/>
    </source>
</evidence>
<dbReference type="AlphaFoldDB" id="A0AAD1WGG3"/>
<dbReference type="SUPFAM" id="SSF117281">
    <property type="entry name" value="Kelch motif"/>
    <property type="match status" value="2"/>
</dbReference>
<dbReference type="Pfam" id="PF01344">
    <property type="entry name" value="Kelch_1"/>
    <property type="match status" value="1"/>
</dbReference>
<dbReference type="InterPro" id="IPR006652">
    <property type="entry name" value="Kelch_1"/>
</dbReference>
<protein>
    <submittedName>
        <fullName evidence="3">Leucine-zipper-like transcriptional regulator 1</fullName>
    </submittedName>
</protein>
<evidence type="ECO:0000313" key="3">
    <source>
        <dbReference type="EMBL" id="CAH2305086.1"/>
    </source>
</evidence>
<organism evidence="3 4">
    <name type="scientific">Pelobates cultripes</name>
    <name type="common">Western spadefoot toad</name>
    <dbReference type="NCBI Taxonomy" id="61616"/>
    <lineage>
        <taxon>Eukaryota</taxon>
        <taxon>Metazoa</taxon>
        <taxon>Chordata</taxon>
        <taxon>Craniata</taxon>
        <taxon>Vertebrata</taxon>
        <taxon>Euteleostomi</taxon>
        <taxon>Amphibia</taxon>
        <taxon>Batrachia</taxon>
        <taxon>Anura</taxon>
        <taxon>Pelobatoidea</taxon>
        <taxon>Pelobatidae</taxon>
        <taxon>Pelobates</taxon>
    </lineage>
</organism>
<dbReference type="Pfam" id="PF24681">
    <property type="entry name" value="Kelch_KLHDC2_KLHL20_DRC7"/>
    <property type="match status" value="1"/>
</dbReference>
<name>A0AAD1WGG3_PELCU</name>
<sequence>MAPAASNWQNLAAEAIPLACHWPTPLLTCDWLRCRKRAAQRAGRPGSACSAPISAGGGRCSDCDGVRIRSVSERLSDTRRGFCLMEFLISPRSKHGIVGSAPCDRFKHACVSYNGYVYIHGGRRDCTLGDFWRYSISLNQWEQLPCSLGAPDRLEGHSMVAYDGVLYVFGGMIDSGSNREMIPLWMFDFDSRKWFTGNTVETKDIKPRNRKGHSAVIYQSCMYIYGGYFDISGAIEEFWAFYFDAKKWSILSTRRHGLGPGPRHGHSCVTHNAAMYLFGGLKHMTEQNDFWRFDFRRHNWTSIKTSSGPPKLIGHHSIIHHGCLWVIGGGLPYRSPTSNLWKYNFNSRTWKKVSAGKENSQHAKMYHSVIGVDSKLNPGLPESRDALFNVCEKFCEEIKPYSFFHKRGMNKVASISTGDLLEMDNMNAYPPPPVLCACPFSRSEQTDERRLLASYENETFVGEIEEKDADLHGTNTQDKQDEIQDVCLMFGGKPLLSSSTISVWQLKLD</sequence>
<keyword evidence="2" id="KW-0677">Repeat</keyword>
<dbReference type="GO" id="GO:0005794">
    <property type="term" value="C:Golgi apparatus"/>
    <property type="evidence" value="ECO:0007669"/>
    <property type="project" value="TreeGrafter"/>
</dbReference>
<dbReference type="InterPro" id="IPR051568">
    <property type="entry name" value="LZTR1/Attractin"/>
</dbReference>
<dbReference type="EMBL" id="OW240918">
    <property type="protein sequence ID" value="CAH2305086.1"/>
    <property type="molecule type" value="Genomic_DNA"/>
</dbReference>
<reference evidence="3" key="1">
    <citation type="submission" date="2022-03" db="EMBL/GenBank/DDBJ databases">
        <authorList>
            <person name="Alioto T."/>
            <person name="Alioto T."/>
            <person name="Gomez Garrido J."/>
        </authorList>
    </citation>
    <scope>NUCLEOTIDE SEQUENCE</scope>
</reference>
<gene>
    <name evidence="3" type="ORF">PECUL_23A028243</name>
</gene>